<proteinExistence type="predicted"/>
<sequence length="173" mass="19529">MVKATFTNLPATKKALVQSALLREFSNYPLQKAQVARIVKDAGIARGAFYKYFDDLPDSYQYLYQCALKEIHAHLKIGPIFDPKLFYQSVVQFIEHTQSSKFAELIKMHVLSNESVVAKPFSNDASIELSPQNWSAMVLSHATIHMVLENPRQKKAVLSRFKAGLELLEKGAN</sequence>
<evidence type="ECO:0000256" key="1">
    <source>
        <dbReference type="ARBA" id="ARBA00023125"/>
    </source>
</evidence>
<dbReference type="InterPro" id="IPR001647">
    <property type="entry name" value="HTH_TetR"/>
</dbReference>
<evidence type="ECO:0000256" key="2">
    <source>
        <dbReference type="PROSITE-ProRule" id="PRU00335"/>
    </source>
</evidence>
<feature type="DNA-binding region" description="H-T-H motif" evidence="2">
    <location>
        <begin position="34"/>
        <end position="53"/>
    </location>
</feature>
<organism evidence="4 5">
    <name type="scientific">Lactobacillus xylocopicola</name>
    <dbReference type="NCBI Taxonomy" id="2976676"/>
    <lineage>
        <taxon>Bacteria</taxon>
        <taxon>Bacillati</taxon>
        <taxon>Bacillota</taxon>
        <taxon>Bacilli</taxon>
        <taxon>Lactobacillales</taxon>
        <taxon>Lactobacillaceae</taxon>
        <taxon>Lactobacillus</taxon>
    </lineage>
</organism>
<protein>
    <submittedName>
        <fullName evidence="4">Transcriptional regulator</fullName>
    </submittedName>
</protein>
<keyword evidence="5" id="KW-1185">Reference proteome</keyword>
<keyword evidence="1 2" id="KW-0238">DNA-binding</keyword>
<evidence type="ECO:0000259" key="3">
    <source>
        <dbReference type="PROSITE" id="PS50977"/>
    </source>
</evidence>
<dbReference type="PROSITE" id="PS50977">
    <property type="entry name" value="HTH_TETR_2"/>
    <property type="match status" value="1"/>
</dbReference>
<name>A0ABM8BFD6_9LACO</name>
<dbReference type="Gene3D" id="1.10.357.10">
    <property type="entry name" value="Tetracycline Repressor, domain 2"/>
    <property type="match status" value="1"/>
</dbReference>
<dbReference type="EMBL" id="AP026803">
    <property type="protein sequence ID" value="BDR59937.1"/>
    <property type="molecule type" value="Genomic_DNA"/>
</dbReference>
<evidence type="ECO:0000313" key="5">
    <source>
        <dbReference type="Proteomes" id="UP001321741"/>
    </source>
</evidence>
<dbReference type="InterPro" id="IPR009057">
    <property type="entry name" value="Homeodomain-like_sf"/>
</dbReference>
<dbReference type="SUPFAM" id="SSF46689">
    <property type="entry name" value="Homeodomain-like"/>
    <property type="match status" value="1"/>
</dbReference>
<accession>A0ABM8BFD6</accession>
<feature type="domain" description="HTH tetR-type" evidence="3">
    <location>
        <begin position="11"/>
        <end position="71"/>
    </location>
</feature>
<evidence type="ECO:0000313" key="4">
    <source>
        <dbReference type="EMBL" id="BDR59937.1"/>
    </source>
</evidence>
<dbReference type="Pfam" id="PF00440">
    <property type="entry name" value="TetR_N"/>
    <property type="match status" value="1"/>
</dbReference>
<reference evidence="4 5" key="1">
    <citation type="journal article" date="2023" name="Microbiol. Spectr.">
        <title>Symbiosis of Carpenter Bees with Uncharacterized Lactic Acid Bacteria Showing NAD Auxotrophy.</title>
        <authorList>
            <person name="Kawasaki S."/>
            <person name="Ozawa K."/>
            <person name="Mori T."/>
            <person name="Yamamoto A."/>
            <person name="Ito M."/>
            <person name="Ohkuma M."/>
            <person name="Sakamoto M."/>
            <person name="Matsutani M."/>
        </authorList>
    </citation>
    <scope>NUCLEOTIDE SEQUENCE [LARGE SCALE GENOMIC DNA]</scope>
    <source>
        <strain evidence="4 5">Kim32-2</strain>
    </source>
</reference>
<dbReference type="Proteomes" id="UP001321741">
    <property type="component" value="Chromosome"/>
</dbReference>
<gene>
    <name evidence="4" type="ORF">KIM322_01980</name>
</gene>